<reference evidence="1" key="1">
    <citation type="submission" date="2018-05" db="EMBL/GenBank/DDBJ databases">
        <authorList>
            <person name="Lanie J.A."/>
            <person name="Ng W.-L."/>
            <person name="Kazmierczak K.M."/>
            <person name="Andrzejewski T.M."/>
            <person name="Davidsen T.M."/>
            <person name="Wayne K.J."/>
            <person name="Tettelin H."/>
            <person name="Glass J.I."/>
            <person name="Rusch D."/>
            <person name="Podicherti R."/>
            <person name="Tsui H.-C.T."/>
            <person name="Winkler M.E."/>
        </authorList>
    </citation>
    <scope>NUCLEOTIDE SEQUENCE</scope>
</reference>
<feature type="non-terminal residue" evidence="1">
    <location>
        <position position="95"/>
    </location>
</feature>
<proteinExistence type="predicted"/>
<accession>A0A383CJY5</accession>
<gene>
    <name evidence="1" type="ORF">METZ01_LOCUS484919</name>
</gene>
<dbReference type="EMBL" id="UINC01209164">
    <property type="protein sequence ID" value="SVE32065.1"/>
    <property type="molecule type" value="Genomic_DNA"/>
</dbReference>
<evidence type="ECO:0000313" key="1">
    <source>
        <dbReference type="EMBL" id="SVE32065.1"/>
    </source>
</evidence>
<evidence type="ECO:0008006" key="2">
    <source>
        <dbReference type="Google" id="ProtNLM"/>
    </source>
</evidence>
<name>A0A383CJY5_9ZZZZ</name>
<dbReference type="AlphaFoldDB" id="A0A383CJY5"/>
<organism evidence="1">
    <name type="scientific">marine metagenome</name>
    <dbReference type="NCBI Taxonomy" id="408172"/>
    <lineage>
        <taxon>unclassified sequences</taxon>
        <taxon>metagenomes</taxon>
        <taxon>ecological metagenomes</taxon>
    </lineage>
</organism>
<protein>
    <recommendedName>
        <fullName evidence="2">Methyltransferase type 11 domain-containing protein</fullName>
    </recommendedName>
</protein>
<sequence length="95" mass="10751">MGYQINIGCGQKPTEGWINFDNSPAIKLAKSPLKLRLAKMFGLLTKLQIENIEWLKKNTIEYADATTKIPLLDNSVITLYSSHMFEHLSRDGAVR</sequence>